<evidence type="ECO:0008006" key="3">
    <source>
        <dbReference type="Google" id="ProtNLM"/>
    </source>
</evidence>
<keyword evidence="2" id="KW-1185">Reference proteome</keyword>
<accession>A0ABT3JBG1</accession>
<dbReference type="SUPFAM" id="SSF141371">
    <property type="entry name" value="PilZ domain-like"/>
    <property type="match status" value="1"/>
</dbReference>
<evidence type="ECO:0000313" key="1">
    <source>
        <dbReference type="EMBL" id="MCW3796397.1"/>
    </source>
</evidence>
<reference evidence="1 2" key="1">
    <citation type="submission" date="2022-10" db="EMBL/GenBank/DDBJ databases">
        <title>Sphingomonas sp.</title>
        <authorList>
            <person name="Jin C."/>
        </authorList>
    </citation>
    <scope>NUCLEOTIDE SEQUENCE [LARGE SCALE GENOMIC DNA]</scope>
    <source>
        <strain evidence="1 2">BN140010</strain>
    </source>
</reference>
<protein>
    <recommendedName>
        <fullName evidence="3">PilZ domain-containing protein</fullName>
    </recommendedName>
</protein>
<evidence type="ECO:0000313" key="2">
    <source>
        <dbReference type="Proteomes" id="UP001526246"/>
    </source>
</evidence>
<comment type="caution">
    <text evidence="1">The sequence shown here is derived from an EMBL/GenBank/DDBJ whole genome shotgun (WGS) entry which is preliminary data.</text>
</comment>
<proteinExistence type="predicted"/>
<dbReference type="RefSeq" id="WP_264880154.1">
    <property type="nucleotide sequence ID" value="NZ_JAPDOB010000001.1"/>
</dbReference>
<organism evidence="1 2">
    <name type="scientific">Sphingomonas arvum</name>
    <dbReference type="NCBI Taxonomy" id="2992113"/>
    <lineage>
        <taxon>Bacteria</taxon>
        <taxon>Pseudomonadati</taxon>
        <taxon>Pseudomonadota</taxon>
        <taxon>Alphaproteobacteria</taxon>
        <taxon>Sphingomonadales</taxon>
        <taxon>Sphingomonadaceae</taxon>
        <taxon>Sphingomonas</taxon>
    </lineage>
</organism>
<sequence>MTVVAASEEQELRADGRTNLYLAANLRWPGGATAVRIRNLSARGALIEAAVLPLASTAVELVRGELCAGGAVAWNSGNKAGLRLAEIVSVREWMGATGSAAQQRVDGLVRAIRSGDLPSHHPRSLAELSVAAAMDLRLAAKLLEQLGDTLVADMALVASHGRELQSLDVVQQLLEALARADEGLAIDGARLADLRASAQAAMMR</sequence>
<dbReference type="Proteomes" id="UP001526246">
    <property type="component" value="Unassembled WGS sequence"/>
</dbReference>
<gene>
    <name evidence="1" type="ORF">OMW55_01045</name>
</gene>
<name>A0ABT3JBG1_9SPHN</name>
<dbReference type="EMBL" id="JAPDOB010000001">
    <property type="protein sequence ID" value="MCW3796397.1"/>
    <property type="molecule type" value="Genomic_DNA"/>
</dbReference>